<proteinExistence type="predicted"/>
<accession>A0A2P2PBZ2</accession>
<dbReference type="EMBL" id="GGEC01071753">
    <property type="protein sequence ID" value="MBX52237.1"/>
    <property type="molecule type" value="Transcribed_RNA"/>
</dbReference>
<evidence type="ECO:0000313" key="1">
    <source>
        <dbReference type="EMBL" id="MBX52237.1"/>
    </source>
</evidence>
<protein>
    <submittedName>
        <fullName evidence="1">Uncharacterized protein</fullName>
    </submittedName>
</protein>
<organism evidence="1">
    <name type="scientific">Rhizophora mucronata</name>
    <name type="common">Asiatic mangrove</name>
    <dbReference type="NCBI Taxonomy" id="61149"/>
    <lineage>
        <taxon>Eukaryota</taxon>
        <taxon>Viridiplantae</taxon>
        <taxon>Streptophyta</taxon>
        <taxon>Embryophyta</taxon>
        <taxon>Tracheophyta</taxon>
        <taxon>Spermatophyta</taxon>
        <taxon>Magnoliopsida</taxon>
        <taxon>eudicotyledons</taxon>
        <taxon>Gunneridae</taxon>
        <taxon>Pentapetalae</taxon>
        <taxon>rosids</taxon>
        <taxon>fabids</taxon>
        <taxon>Malpighiales</taxon>
        <taxon>Rhizophoraceae</taxon>
        <taxon>Rhizophora</taxon>
    </lineage>
</organism>
<dbReference type="AlphaFoldDB" id="A0A2P2PBZ2"/>
<reference evidence="1" key="1">
    <citation type="submission" date="2018-02" db="EMBL/GenBank/DDBJ databases">
        <title>Rhizophora mucronata_Transcriptome.</title>
        <authorList>
            <person name="Meera S.P."/>
            <person name="Sreeshan A."/>
            <person name="Augustine A."/>
        </authorList>
    </citation>
    <scope>NUCLEOTIDE SEQUENCE</scope>
    <source>
        <tissue evidence="1">Leaf</tissue>
    </source>
</reference>
<name>A0A2P2PBZ2_RHIMU</name>
<sequence length="56" mass="6370">MNLPIHVRDVRIRKGCTKYHMTFNSVLIASHIHTGIKRGIPDAETDPNRKCSIEKA</sequence>